<dbReference type="GO" id="GO:0019284">
    <property type="term" value="P:L-methionine salvage from S-adenosylmethionine"/>
    <property type="evidence" value="ECO:0007669"/>
    <property type="project" value="TreeGrafter"/>
</dbReference>
<dbReference type="GO" id="GO:0009234">
    <property type="term" value="P:menaquinone biosynthetic process"/>
    <property type="evidence" value="ECO:0007669"/>
    <property type="project" value="UniProtKB-UniRule"/>
</dbReference>
<dbReference type="InterPro" id="IPR035994">
    <property type="entry name" value="Nucleoside_phosphorylase_sf"/>
</dbReference>
<comment type="similarity">
    <text evidence="1">Belongs to the PNP/UDP phosphorylase family. Futalosine hydrolase subfamily.</text>
</comment>
<name>A0A0B8T7M6_9SPHI</name>
<evidence type="ECO:0000313" key="5">
    <source>
        <dbReference type="Proteomes" id="UP000031802"/>
    </source>
</evidence>
<dbReference type="NCBIfam" id="TIGR03664">
    <property type="entry name" value="fut_nucase"/>
    <property type="match status" value="1"/>
</dbReference>
<dbReference type="InterPro" id="IPR019963">
    <property type="entry name" value="FL_hydrolase_MqnB"/>
</dbReference>
<sequence length="205" mass="22873">MNILVVAATKEEIVHSIPFLEENDVPYLISGVGMVSTTYTLTKALQTNKPDLLIQVGIGGILDTNAALGAVYQIETDEIFELGAEDRKNFISIEQLGFGKHRFTGRAPLLSKRLPEVPKAHGITVNKVHGSEESISRLLSRYNQPVVESMEGSALFFVSEQEQIPALQYRAISNYIEPRNKEMWQIGLAVKNINVFLRELLVHLL</sequence>
<evidence type="ECO:0000256" key="2">
    <source>
        <dbReference type="NCBIfam" id="TIGR03664"/>
    </source>
</evidence>
<dbReference type="UniPathway" id="UPA00079"/>
<dbReference type="GO" id="GO:0009116">
    <property type="term" value="P:nucleoside metabolic process"/>
    <property type="evidence" value="ECO:0007669"/>
    <property type="project" value="InterPro"/>
</dbReference>
<dbReference type="GO" id="GO:0008782">
    <property type="term" value="F:adenosylhomocysteine nucleosidase activity"/>
    <property type="evidence" value="ECO:0007669"/>
    <property type="project" value="TreeGrafter"/>
</dbReference>
<keyword evidence="5" id="KW-1185">Reference proteome</keyword>
<accession>A0A0B8T7M6</accession>
<keyword evidence="1" id="KW-0474">Menaquinone biosynthesis</keyword>
<reference evidence="4 5" key="2">
    <citation type="journal article" date="2015" name="PLoS ONE">
        <title>Whole-Genome Optical Mapping and Finished Genome Sequence of Sphingobacterium deserti sp. nov., a New Species Isolated from the Western Desert of China.</title>
        <authorList>
            <person name="Teng C."/>
            <person name="Zhou Z."/>
            <person name="Molnar I."/>
            <person name="Li X."/>
            <person name="Tang R."/>
            <person name="Chen M."/>
            <person name="Wang L."/>
            <person name="Su S."/>
            <person name="Zhang W."/>
            <person name="Lin M."/>
        </authorList>
    </citation>
    <scope>NUCLEOTIDE SEQUENCE [LARGE SCALE GENOMIC DNA]</scope>
    <source>
        <strain evidence="5">ACCC05744</strain>
    </source>
</reference>
<proteinExistence type="inferred from homology"/>
<dbReference type="GO" id="GO:0008930">
    <property type="term" value="F:methylthioadenosine nucleosidase activity"/>
    <property type="evidence" value="ECO:0007669"/>
    <property type="project" value="TreeGrafter"/>
</dbReference>
<dbReference type="Proteomes" id="UP000031802">
    <property type="component" value="Unassembled WGS sequence"/>
</dbReference>
<dbReference type="eggNOG" id="COG0775">
    <property type="taxonomic scope" value="Bacteria"/>
</dbReference>
<dbReference type="SUPFAM" id="SSF53167">
    <property type="entry name" value="Purine and uridine phosphorylases"/>
    <property type="match status" value="1"/>
</dbReference>
<dbReference type="GO" id="GO:0005829">
    <property type="term" value="C:cytosol"/>
    <property type="evidence" value="ECO:0007669"/>
    <property type="project" value="TreeGrafter"/>
</dbReference>
<evidence type="ECO:0000256" key="1">
    <source>
        <dbReference type="HAMAP-Rule" id="MF_00991"/>
    </source>
</evidence>
<comment type="catalytic activity">
    <reaction evidence="1">
        <text>futalosine + H2O = dehypoxanthine futalosine + hypoxanthine</text>
        <dbReference type="Rhea" id="RHEA:25904"/>
        <dbReference type="ChEBI" id="CHEBI:15377"/>
        <dbReference type="ChEBI" id="CHEBI:17368"/>
        <dbReference type="ChEBI" id="CHEBI:58863"/>
        <dbReference type="ChEBI" id="CHEBI:58864"/>
        <dbReference type="EC" id="3.2.2.26"/>
    </reaction>
</comment>
<evidence type="ECO:0000313" key="4">
    <source>
        <dbReference type="EMBL" id="KGE14524.1"/>
    </source>
</evidence>
<comment type="caution">
    <text evidence="4">The sequence shown here is derived from an EMBL/GenBank/DDBJ whole genome shotgun (WGS) entry which is preliminary data.</text>
</comment>
<dbReference type="OrthoDB" id="9788270at2"/>
<dbReference type="EMBL" id="JJMU01000024">
    <property type="protein sequence ID" value="KGE14524.1"/>
    <property type="molecule type" value="Genomic_DNA"/>
</dbReference>
<feature type="domain" description="Nucleoside phosphorylase" evidence="3">
    <location>
        <begin position="27"/>
        <end position="198"/>
    </location>
</feature>
<dbReference type="InterPro" id="IPR000845">
    <property type="entry name" value="Nucleoside_phosphorylase_d"/>
</dbReference>
<organism evidence="4 5">
    <name type="scientific">Sphingobacterium deserti</name>
    <dbReference type="NCBI Taxonomy" id="1229276"/>
    <lineage>
        <taxon>Bacteria</taxon>
        <taxon>Pseudomonadati</taxon>
        <taxon>Bacteroidota</taxon>
        <taxon>Sphingobacteriia</taxon>
        <taxon>Sphingobacteriales</taxon>
        <taxon>Sphingobacteriaceae</taxon>
        <taxon>Sphingobacterium</taxon>
    </lineage>
</organism>
<comment type="pathway">
    <text evidence="1">Quinol/quinone metabolism; menaquinone biosynthesis.</text>
</comment>
<dbReference type="Pfam" id="PF01048">
    <property type="entry name" value="PNP_UDP_1"/>
    <property type="match status" value="1"/>
</dbReference>
<dbReference type="Gene3D" id="3.40.50.1580">
    <property type="entry name" value="Nucleoside phosphorylase domain"/>
    <property type="match status" value="1"/>
</dbReference>
<dbReference type="PANTHER" id="PTHR46832">
    <property type="entry name" value="5'-METHYLTHIOADENOSINE/S-ADENOSYLHOMOCYSTEINE NUCLEOSIDASE"/>
    <property type="match status" value="1"/>
</dbReference>
<reference evidence="5" key="1">
    <citation type="submission" date="2014-04" db="EMBL/GenBank/DDBJ databases">
        <title>Whole-Genome optical mapping and complete genome sequence of Sphingobacterium deserti sp. nov., a new spaces isolated from desert in the west of China.</title>
        <authorList>
            <person name="Teng C."/>
            <person name="Zhou Z."/>
            <person name="Li X."/>
            <person name="Chen M."/>
            <person name="Lin M."/>
            <person name="Wang L."/>
            <person name="Su S."/>
            <person name="Zhang C."/>
            <person name="Zhang W."/>
        </authorList>
    </citation>
    <scope>NUCLEOTIDE SEQUENCE [LARGE SCALE GENOMIC DNA]</scope>
    <source>
        <strain evidence="5">ACCC05744</strain>
    </source>
</reference>
<protein>
    <recommendedName>
        <fullName evidence="1 2">Futalosine hydrolase</fullName>
        <shortName evidence="1">FL hydrolase</shortName>
        <ecNumber evidence="1 2">3.2.2.26</ecNumber>
    </recommendedName>
    <alternativeName>
        <fullName evidence="1">Futalosine nucleosidase</fullName>
    </alternativeName>
    <alternativeName>
        <fullName evidence="1">Menaquinone biosynthetic enzyme MqnB</fullName>
    </alternativeName>
</protein>
<keyword evidence="1" id="KW-0378">Hydrolase</keyword>
<dbReference type="PATRIC" id="fig|1229276.3.peg.1608"/>
<dbReference type="PANTHER" id="PTHR46832:SF2">
    <property type="entry name" value="FUTALOSINE HYDROLASE"/>
    <property type="match status" value="1"/>
</dbReference>
<comment type="function">
    <text evidence="1">Catalyzes the hydrolysis of futalosine (FL) to dehypoxanthine futalosine (DHFL) and hypoxanthine, a step in the biosynthesis of menaquinone (MK, vitamin K2).</text>
</comment>
<dbReference type="EC" id="3.2.2.26" evidence="1 2"/>
<dbReference type="AlphaFoldDB" id="A0A0B8T7M6"/>
<gene>
    <name evidence="1" type="primary">mqnB</name>
    <name evidence="4" type="ORF">DI53_1553</name>
</gene>
<dbReference type="RefSeq" id="WP_037497326.1">
    <property type="nucleotide sequence ID" value="NZ_JJMU01000024.1"/>
</dbReference>
<dbReference type="STRING" id="1229276.DI53_1553"/>
<dbReference type="HAMAP" id="MF_00991">
    <property type="entry name" value="MqnB"/>
    <property type="match status" value="1"/>
</dbReference>
<evidence type="ECO:0000259" key="3">
    <source>
        <dbReference type="Pfam" id="PF01048"/>
    </source>
</evidence>